<dbReference type="Pfam" id="PF05787">
    <property type="entry name" value="PhoX"/>
    <property type="match status" value="1"/>
</dbReference>
<dbReference type="Proteomes" id="UP001501204">
    <property type="component" value="Unassembled WGS sequence"/>
</dbReference>
<comment type="caution">
    <text evidence="1">The sequence shown here is derived from an EMBL/GenBank/DDBJ whole genome shotgun (WGS) entry which is preliminary data.</text>
</comment>
<proteinExistence type="predicted"/>
<protein>
    <submittedName>
        <fullName evidence="1">PhoX family protein</fullName>
    </submittedName>
</protein>
<dbReference type="InterPro" id="IPR006311">
    <property type="entry name" value="TAT_signal"/>
</dbReference>
<dbReference type="RefSeq" id="WP_344123339.1">
    <property type="nucleotide sequence ID" value="NZ_BAAAOA010000032.1"/>
</dbReference>
<name>A0ABP4X3V0_9MICC</name>
<evidence type="ECO:0000313" key="1">
    <source>
        <dbReference type="EMBL" id="GAA1767142.1"/>
    </source>
</evidence>
<organism evidence="1 2">
    <name type="scientific">Kocuria aegyptia</name>
    <dbReference type="NCBI Taxonomy" id="330943"/>
    <lineage>
        <taxon>Bacteria</taxon>
        <taxon>Bacillati</taxon>
        <taxon>Actinomycetota</taxon>
        <taxon>Actinomycetes</taxon>
        <taxon>Micrococcales</taxon>
        <taxon>Micrococcaceae</taxon>
        <taxon>Kocuria</taxon>
    </lineage>
</organism>
<keyword evidence="2" id="KW-1185">Reference proteome</keyword>
<dbReference type="PANTHER" id="PTHR35399">
    <property type="entry name" value="SLR8030 PROTEIN"/>
    <property type="match status" value="1"/>
</dbReference>
<evidence type="ECO:0000313" key="2">
    <source>
        <dbReference type="Proteomes" id="UP001501204"/>
    </source>
</evidence>
<sequence length="483" mass="51787">MPPRLSRRGFLGAGALGLAVAGLGGLTSCGRIDHPTTREAVGYGRLLDDPDGILALPSGFTYTVLARSGETSTSDGTHPSDPDGMGVFDAGNGGTVLICNHENDGTELHPVPAVEGLTYDPGASGGTSTLVVDAEGNRVSQYTSLAGTVNNCAGGVTPWGTWLSCEETSVRAGEEDFTKDHGYVFEVDPESRDANLDRSPVPLKFLGRYSHEAVAIDPSTAQIYLTEDAGGPSGLYYRWTPPPGFVPGRGALRELAESEGGDVAGVLHAMRCLEDGTVVQDLAEATSVGTRYEVQWLDVPDRDGQDESVRRQFDDDAITRAHKLEGQWWGDDGVYFVSSYADAPDELEEAEGYGKQSLRLALHHHNGQVWFYDPAAETVTLTVLFGVREDPDPEMRFERPDNITISPQGGLVLAEDGDGTSHLVGVTERGRAYALARNDHNDSEFCGPTFSKDGKYLFVNIQQPGFTVAITGPWTRPSHEPVG</sequence>
<dbReference type="PANTHER" id="PTHR35399:SF4">
    <property type="entry name" value="MEMBRANE PROTEIN"/>
    <property type="match status" value="1"/>
</dbReference>
<accession>A0ABP4X3V0</accession>
<dbReference type="PROSITE" id="PS51257">
    <property type="entry name" value="PROKAR_LIPOPROTEIN"/>
    <property type="match status" value="1"/>
</dbReference>
<dbReference type="SUPFAM" id="SSF63829">
    <property type="entry name" value="Calcium-dependent phosphotriesterase"/>
    <property type="match status" value="1"/>
</dbReference>
<reference evidence="2" key="1">
    <citation type="journal article" date="2019" name="Int. J. Syst. Evol. Microbiol.">
        <title>The Global Catalogue of Microorganisms (GCM) 10K type strain sequencing project: providing services to taxonomists for standard genome sequencing and annotation.</title>
        <authorList>
            <consortium name="The Broad Institute Genomics Platform"/>
            <consortium name="The Broad Institute Genome Sequencing Center for Infectious Disease"/>
            <person name="Wu L."/>
            <person name="Ma J."/>
        </authorList>
    </citation>
    <scope>NUCLEOTIDE SEQUENCE [LARGE SCALE GENOMIC DNA]</scope>
    <source>
        <strain evidence="2">JCM 14735</strain>
    </source>
</reference>
<gene>
    <name evidence="1" type="ORF">GCM10009767_27020</name>
</gene>
<dbReference type="InterPro" id="IPR008557">
    <property type="entry name" value="PhoX"/>
</dbReference>
<dbReference type="PROSITE" id="PS51318">
    <property type="entry name" value="TAT"/>
    <property type="match status" value="1"/>
</dbReference>
<dbReference type="EMBL" id="BAAAOA010000032">
    <property type="protein sequence ID" value="GAA1767142.1"/>
    <property type="molecule type" value="Genomic_DNA"/>
</dbReference>